<name>A0A291QU06_9BACT</name>
<dbReference type="PROSITE" id="PS50093">
    <property type="entry name" value="PKD"/>
    <property type="match status" value="3"/>
</dbReference>
<proteinExistence type="predicted"/>
<feature type="domain" description="PKD" evidence="1">
    <location>
        <begin position="1084"/>
        <end position="1120"/>
    </location>
</feature>
<dbReference type="EMBL" id="CP023777">
    <property type="protein sequence ID" value="ATL47334.1"/>
    <property type="molecule type" value="Genomic_DNA"/>
</dbReference>
<dbReference type="InterPro" id="IPR022409">
    <property type="entry name" value="PKD/Chitinase_dom"/>
</dbReference>
<dbReference type="Pfam" id="PF00801">
    <property type="entry name" value="PKD"/>
    <property type="match status" value="1"/>
</dbReference>
<dbReference type="Pfam" id="PF25778">
    <property type="entry name" value="DUF7948"/>
    <property type="match status" value="1"/>
</dbReference>
<protein>
    <recommendedName>
        <fullName evidence="1">PKD domain-containing protein</fullName>
    </recommendedName>
</protein>
<keyword evidence="3" id="KW-1185">Reference proteome</keyword>
<dbReference type="InterPro" id="IPR035986">
    <property type="entry name" value="PKD_dom_sf"/>
</dbReference>
<dbReference type="Gene3D" id="2.60.40.10">
    <property type="entry name" value="Immunoglobulins"/>
    <property type="match status" value="4"/>
</dbReference>
<dbReference type="AlphaFoldDB" id="A0A291QU06"/>
<dbReference type="InterPro" id="IPR026341">
    <property type="entry name" value="T9SS_type_B"/>
</dbReference>
<reference evidence="2 3" key="1">
    <citation type="submission" date="2017-10" db="EMBL/GenBank/DDBJ databases">
        <title>Paenichitinophaga pekingensis gen. nov., sp. nov., isolated from activated sludge.</title>
        <authorList>
            <person name="Jin D."/>
            <person name="Kong X."/>
            <person name="Deng Y."/>
            <person name="Bai Z."/>
        </authorList>
    </citation>
    <scope>NUCLEOTIDE SEQUENCE [LARGE SCALE GENOMIC DNA]</scope>
    <source>
        <strain evidence="2 3">13</strain>
    </source>
</reference>
<dbReference type="Pfam" id="PF18911">
    <property type="entry name" value="PKD_4"/>
    <property type="match status" value="2"/>
</dbReference>
<gene>
    <name evidence="2" type="ORF">COR50_09210</name>
</gene>
<sequence length="1224" mass="132410">MICCIISMLWAGPAVSQSQNSMSYTPVVYKENKGQWDPAVLFKAELGGSTVYLRKTSILYQLFNKNDMDAIIEAIHGHGHSAGGDPPIIFDPSGNGKASVNVADIAKSYPKNDKIGSFDNLKLRSHSYEVNFIGANPDVFVKGDKAEKGVSNYLIGNNPSKWGTDVQSFQAVTYEGLYPNIDLLMYSGSGQVKYDLIVKPGGDVNQIRLEYKGAEKVELIKGQLNITTSVGKSYELEPYAYQYINNQRVKVKAKYELKGNQVTYKVSGKYDPNYPLILDPSVIFSTLTGSTASNWGYTATYDNQGNLYGAGIIFGGGRYPVSPGAISSGLNGGEFDIAVTKFYGNGSNIFYSTYLGGSGVEQPHSLFVDAQGNLVISGRTTSGDYPTTNGSTLAGGYDMVVTKLNQNGTGFIGSMYVGGSNNDGVNKSAEKAGMEDIKRNYGDDARSEVIIDNAGNIYVVGSTQSRDFPVTAGAFQPTFGGGAQDGVVVKIDPTCNNILWASFLGGSGNDAAFVIVSSDETNSIYVAGPTTSSNISSINTGINPNFSGGGCDSYIMRISSDGSTVRNFTYLQSSGSAPDMAYGVQLDRAGNVYAMGTTEGSWPIVRPTGTPTFYNDNSKQFIVKLLPDLSDYVYSTTFGQHSGKQPTLSPVAFLVDRCENVYVSGWGGGINVSAGYRSAADASALTINMPITRDAKSKISDGSDFYFFVMKRDALDILYGTYFGATGQAEHVDGGTSRFDYNGVIYQAICSSCNPNAPIGFPTTAGSYYTGTPHTCNLAVLKIAFNLDGVKASIKTTGNKSHFCSGDPITAEDTSVTKAVEWHWNWGDGTPDIVQTTKEPITHVYAQNGDYELRLIKYDPASCNVRDTAIIPIRIRSDRATLGFTMQRIGPCTNLEYQFVNTSQAPPGKPFTDQSFIWDLGDGTPPFYSNSTPDIIHGYPEGVYNISLQLVDTNYCNAPDEIIQQLRVAENVTAIIADPGEGCAPYTVRFNNVSKGGTRFEWDFFADGTIDSNDPYPTFTFPDVGTFPVKLTAYDPNTCNGMHDTTIYVVVRENPVAGYVFSPQQPVPNTPTQFTSTASGAQDYYWTFGDGDTSVLANPSHQFLRTGTYDVCQTVINQYGCLDTTCQTVSAIVVPQFDVPSAFSPNNDGLNDVFLVKVFGAVRFNMKIFNRWGQLVFESSDPNVGWDGKYKGALQSMDVYGYQVFVEFTDGTKGSRSGNVTLLR</sequence>
<dbReference type="Pfam" id="PF13585">
    <property type="entry name" value="CHU_C"/>
    <property type="match status" value="1"/>
</dbReference>
<dbReference type="InterPro" id="IPR000601">
    <property type="entry name" value="PKD_dom"/>
</dbReference>
<evidence type="ECO:0000313" key="2">
    <source>
        <dbReference type="EMBL" id="ATL47334.1"/>
    </source>
</evidence>
<dbReference type="PANTHER" id="PTHR35580:SF1">
    <property type="entry name" value="PHYTASE-LIKE DOMAIN-CONTAINING PROTEIN"/>
    <property type="match status" value="1"/>
</dbReference>
<feature type="domain" description="PKD" evidence="1">
    <location>
        <begin position="1000"/>
        <end position="1035"/>
    </location>
</feature>
<dbReference type="PANTHER" id="PTHR35580">
    <property type="entry name" value="CELL SURFACE GLYCOPROTEIN (S-LAYER PROTEIN)-LIKE PROTEIN"/>
    <property type="match status" value="1"/>
</dbReference>
<dbReference type="InterPro" id="IPR052918">
    <property type="entry name" value="Motility_Chemotaxis_Reg"/>
</dbReference>
<evidence type="ECO:0000259" key="1">
    <source>
        <dbReference type="PROSITE" id="PS50093"/>
    </source>
</evidence>
<dbReference type="SUPFAM" id="SSF49299">
    <property type="entry name" value="PKD domain"/>
    <property type="match status" value="4"/>
</dbReference>
<dbReference type="InterPro" id="IPR057708">
    <property type="entry name" value="DUF7948"/>
</dbReference>
<dbReference type="KEGG" id="cbae:COR50_09210"/>
<dbReference type="CDD" id="cd00146">
    <property type="entry name" value="PKD"/>
    <property type="match status" value="3"/>
</dbReference>
<accession>A0A291QU06</accession>
<dbReference type="SMART" id="SM00089">
    <property type="entry name" value="PKD"/>
    <property type="match status" value="3"/>
</dbReference>
<dbReference type="NCBIfam" id="TIGR04131">
    <property type="entry name" value="Bac_Flav_CTERM"/>
    <property type="match status" value="1"/>
</dbReference>
<dbReference type="Proteomes" id="UP000220133">
    <property type="component" value="Chromosome"/>
</dbReference>
<evidence type="ECO:0000313" key="3">
    <source>
        <dbReference type="Proteomes" id="UP000220133"/>
    </source>
</evidence>
<dbReference type="InterPro" id="IPR013783">
    <property type="entry name" value="Ig-like_fold"/>
</dbReference>
<feature type="domain" description="PKD" evidence="1">
    <location>
        <begin position="792"/>
        <end position="862"/>
    </location>
</feature>
<organism evidence="2 3">
    <name type="scientific">Chitinophaga caeni</name>
    <dbReference type="NCBI Taxonomy" id="2029983"/>
    <lineage>
        <taxon>Bacteria</taxon>
        <taxon>Pseudomonadati</taxon>
        <taxon>Bacteroidota</taxon>
        <taxon>Chitinophagia</taxon>
        <taxon>Chitinophagales</taxon>
        <taxon>Chitinophagaceae</taxon>
        <taxon>Chitinophaga</taxon>
    </lineage>
</organism>